<accession>A0A813NZH0</accession>
<sequence length="274" mass="31171">MLIALWILFYHIHRIISMECEYSSREYQVVLRPDLLANSFQAGVMKFIDVLAKIEDTKVIDFKVSRSSLKYKNMTIVDYTPENSQLSEEFFIPIKFKSRQKKTTEPADIVMKISNADPGLSCVPLTVAQNYIDTTKIKFELDVHGENGRIRPQFAHSYTTDLSLDFDQTTAINLSSILIDAATKTTRSNEPIIIIPNSYGKKTLQTADFEIRLAGEKAEAEIRYYRDASVLQPEFSFRIKGATVQREILIASQQLISQLSQLSSIALYALIQPK</sequence>
<dbReference type="Proteomes" id="UP000663877">
    <property type="component" value="Unassembled WGS sequence"/>
</dbReference>
<keyword evidence="4" id="KW-1185">Reference proteome</keyword>
<evidence type="ECO:0000313" key="2">
    <source>
        <dbReference type="EMBL" id="CAF0737110.1"/>
    </source>
</evidence>
<feature type="signal peptide" evidence="1">
    <location>
        <begin position="1"/>
        <end position="17"/>
    </location>
</feature>
<gene>
    <name evidence="2" type="ORF">BJG266_LOCUS1594</name>
    <name evidence="3" type="ORF">QVE165_LOCUS1243</name>
</gene>
<proteinExistence type="predicted"/>
<feature type="chain" id="PRO_5036222500" evidence="1">
    <location>
        <begin position="18"/>
        <end position="274"/>
    </location>
</feature>
<comment type="caution">
    <text evidence="3">The sequence shown here is derived from an EMBL/GenBank/DDBJ whole genome shotgun (WGS) entry which is preliminary data.</text>
</comment>
<protein>
    <submittedName>
        <fullName evidence="3">Uncharacterized protein</fullName>
    </submittedName>
</protein>
<dbReference type="EMBL" id="CAJNOM010000004">
    <property type="protein sequence ID" value="CAF0746815.1"/>
    <property type="molecule type" value="Genomic_DNA"/>
</dbReference>
<evidence type="ECO:0000256" key="1">
    <source>
        <dbReference type="SAM" id="SignalP"/>
    </source>
</evidence>
<evidence type="ECO:0000313" key="4">
    <source>
        <dbReference type="Proteomes" id="UP000663832"/>
    </source>
</evidence>
<organism evidence="3 4">
    <name type="scientific">Adineta steineri</name>
    <dbReference type="NCBI Taxonomy" id="433720"/>
    <lineage>
        <taxon>Eukaryota</taxon>
        <taxon>Metazoa</taxon>
        <taxon>Spiralia</taxon>
        <taxon>Gnathifera</taxon>
        <taxon>Rotifera</taxon>
        <taxon>Eurotatoria</taxon>
        <taxon>Bdelloidea</taxon>
        <taxon>Adinetida</taxon>
        <taxon>Adinetidae</taxon>
        <taxon>Adineta</taxon>
    </lineage>
</organism>
<name>A0A813NZH0_9BILA</name>
<dbReference type="Proteomes" id="UP000663832">
    <property type="component" value="Unassembled WGS sequence"/>
</dbReference>
<dbReference type="EMBL" id="CAJNOI010000004">
    <property type="protein sequence ID" value="CAF0737110.1"/>
    <property type="molecule type" value="Genomic_DNA"/>
</dbReference>
<dbReference type="OrthoDB" id="10006051at2759"/>
<reference evidence="3" key="1">
    <citation type="submission" date="2021-02" db="EMBL/GenBank/DDBJ databases">
        <authorList>
            <person name="Nowell W R."/>
        </authorList>
    </citation>
    <scope>NUCLEOTIDE SEQUENCE</scope>
</reference>
<dbReference type="AlphaFoldDB" id="A0A813NZH0"/>
<evidence type="ECO:0000313" key="3">
    <source>
        <dbReference type="EMBL" id="CAF0746815.1"/>
    </source>
</evidence>
<keyword evidence="1" id="KW-0732">Signal</keyword>